<dbReference type="PANTHER" id="PTHR33671:SF1">
    <property type="entry name" value="DUF688 FAMILY PROTEIN"/>
    <property type="match status" value="1"/>
</dbReference>
<organism evidence="2 3">
    <name type="scientific">Momordica charantia</name>
    <name type="common">Bitter gourd</name>
    <name type="synonym">Balsam pear</name>
    <dbReference type="NCBI Taxonomy" id="3673"/>
    <lineage>
        <taxon>Eukaryota</taxon>
        <taxon>Viridiplantae</taxon>
        <taxon>Streptophyta</taxon>
        <taxon>Embryophyta</taxon>
        <taxon>Tracheophyta</taxon>
        <taxon>Spermatophyta</taxon>
        <taxon>Magnoliopsida</taxon>
        <taxon>eudicotyledons</taxon>
        <taxon>Gunneridae</taxon>
        <taxon>Pentapetalae</taxon>
        <taxon>rosids</taxon>
        <taxon>fabids</taxon>
        <taxon>Cucurbitales</taxon>
        <taxon>Cucurbitaceae</taxon>
        <taxon>Momordiceae</taxon>
        <taxon>Momordica</taxon>
    </lineage>
</organism>
<feature type="region of interest" description="Disordered" evidence="1">
    <location>
        <begin position="40"/>
        <end position="109"/>
    </location>
</feature>
<dbReference type="GeneID" id="111013819"/>
<dbReference type="RefSeq" id="XP_022144027.1">
    <property type="nucleotide sequence ID" value="XM_022288335.1"/>
</dbReference>
<gene>
    <name evidence="3" type="primary">LOC111013819</name>
</gene>
<dbReference type="PANTHER" id="PTHR33671">
    <property type="entry name" value="N-METHYLTRANSFERASE, PUTATIVE (DUF688)-RELATED"/>
    <property type="match status" value="1"/>
</dbReference>
<feature type="region of interest" description="Disordered" evidence="1">
    <location>
        <begin position="234"/>
        <end position="256"/>
    </location>
</feature>
<keyword evidence="2" id="KW-1185">Reference proteome</keyword>
<evidence type="ECO:0000313" key="3">
    <source>
        <dbReference type="RefSeq" id="XP_022144027.1"/>
    </source>
</evidence>
<accession>A0A6J1CSI6</accession>
<name>A0A6J1CSI6_MOMCH</name>
<dbReference type="KEGG" id="mcha:111013819"/>
<sequence>MELQENHQPSQSYGHHIARKLNFNAPLLTTRRSPAALTISAAARRSSSTSDRVPFSWEQAPGKPKDYVERCDASTDDGAAATPRPTLPPGWWRPPVQTNSGDDDNNSNNGSYVLSDVVDVFSLSEAIDIVEKAEKAHKFSDELKLKQLKYEEEEEEERSNSGCNYKLSSNFMMERFLPDATALAASSVLKLKLNHHGLSPQRVARRRQPFSPPEGCGLDVLFPWRTKHQLCGVKSPVRHGGRSLKSTSSAKQKKQH</sequence>
<dbReference type="InterPro" id="IPR007789">
    <property type="entry name" value="DUF688"/>
</dbReference>
<reference evidence="3" key="1">
    <citation type="submission" date="2025-08" db="UniProtKB">
        <authorList>
            <consortium name="RefSeq"/>
        </authorList>
    </citation>
    <scope>IDENTIFICATION</scope>
    <source>
        <strain evidence="3">OHB3-1</strain>
    </source>
</reference>
<feature type="compositionally biased region" description="Low complexity" evidence="1">
    <location>
        <begin position="40"/>
        <end position="52"/>
    </location>
</feature>
<proteinExistence type="predicted"/>
<feature type="compositionally biased region" description="Basic and acidic residues" evidence="1">
    <location>
        <begin position="63"/>
        <end position="73"/>
    </location>
</feature>
<dbReference type="AlphaFoldDB" id="A0A6J1CSI6"/>
<dbReference type="OrthoDB" id="767768at2759"/>
<evidence type="ECO:0000256" key="1">
    <source>
        <dbReference type="SAM" id="MobiDB-lite"/>
    </source>
</evidence>
<evidence type="ECO:0000313" key="2">
    <source>
        <dbReference type="Proteomes" id="UP000504603"/>
    </source>
</evidence>
<protein>
    <submittedName>
        <fullName evidence="3">Uncharacterized protein LOC111013819</fullName>
    </submittedName>
</protein>
<dbReference type="Proteomes" id="UP000504603">
    <property type="component" value="Unplaced"/>
</dbReference>
<dbReference type="Pfam" id="PF05097">
    <property type="entry name" value="DUF688"/>
    <property type="match status" value="1"/>
</dbReference>